<dbReference type="InterPro" id="IPR050276">
    <property type="entry name" value="MshD_Acetyltransferase"/>
</dbReference>
<dbReference type="SUPFAM" id="SSF88697">
    <property type="entry name" value="PUA domain-like"/>
    <property type="match status" value="1"/>
</dbReference>
<dbReference type="CDD" id="cd04301">
    <property type="entry name" value="NAT_SF"/>
    <property type="match status" value="1"/>
</dbReference>
<dbReference type="Pfam" id="PF00583">
    <property type="entry name" value="Acetyltransf_1"/>
    <property type="match status" value="1"/>
</dbReference>
<dbReference type="InterPro" id="IPR000182">
    <property type="entry name" value="GNAT_dom"/>
</dbReference>
<sequence>MHKMNLNNEPFQMIKDNTKTIELRLNDEKRSKIKTGDYILFINTKDKSKMIVEVLKISKFENFEELYKKLPLDKCGYKEEEIEYAKAADMNDYYSTEQQAKYGVLGIHIKRVEIKEMIKLEDMRKEHYEGKGYVHYQSWNETYTGIMNQEFLDKRSLEKCILIAEKYPVNTIVATLNNNVLGFAAFNQSSDNLELTGEIYAIYILEDYQNFGIGKMLLNECFKRLKEYKNIVLYVLEGNEKAINWYIKQGFYFDEKVKIEETSVKGYNLVELRMKYDLEKKA</sequence>
<dbReference type="Gene3D" id="2.30.130.30">
    <property type="entry name" value="Hypothetical protein"/>
    <property type="match status" value="1"/>
</dbReference>
<dbReference type="InterPro" id="IPR015947">
    <property type="entry name" value="PUA-like_sf"/>
</dbReference>
<gene>
    <name evidence="2" type="ORF">NCTC10138_00962</name>
</gene>
<organism evidence="2 3">
    <name type="scientific">Haploplasma axanthum</name>
    <name type="common">Acholeplasma axanthum</name>
    <dbReference type="NCBI Taxonomy" id="29552"/>
    <lineage>
        <taxon>Bacteria</taxon>
        <taxon>Bacillati</taxon>
        <taxon>Mycoplasmatota</taxon>
        <taxon>Mollicutes</taxon>
        <taxon>Acholeplasmatales</taxon>
        <taxon>Acholeplasmataceae</taxon>
        <taxon>Haploplasma</taxon>
    </lineage>
</organism>
<name>A0A449BDS7_HAPAX</name>
<proteinExistence type="predicted"/>
<feature type="domain" description="N-acetyltransferase" evidence="1">
    <location>
        <begin position="107"/>
        <end position="279"/>
    </location>
</feature>
<accession>A0A449BDS7</accession>
<dbReference type="SUPFAM" id="SSF55729">
    <property type="entry name" value="Acyl-CoA N-acyltransferases (Nat)"/>
    <property type="match status" value="1"/>
</dbReference>
<dbReference type="InterPro" id="IPR016181">
    <property type="entry name" value="Acyl_CoA_acyltransferase"/>
</dbReference>
<dbReference type="EMBL" id="LR215048">
    <property type="protein sequence ID" value="VEU80585.1"/>
    <property type="molecule type" value="Genomic_DNA"/>
</dbReference>
<evidence type="ECO:0000313" key="2">
    <source>
        <dbReference type="EMBL" id="VEU80585.1"/>
    </source>
</evidence>
<reference evidence="2 3" key="1">
    <citation type="submission" date="2019-01" db="EMBL/GenBank/DDBJ databases">
        <authorList>
            <consortium name="Pathogen Informatics"/>
        </authorList>
    </citation>
    <scope>NUCLEOTIDE SEQUENCE [LARGE SCALE GENOMIC DNA]</scope>
    <source>
        <strain evidence="2 3">NCTC10138</strain>
    </source>
</reference>
<dbReference type="STRING" id="1278311.GCA_000428705_01221"/>
<keyword evidence="3" id="KW-1185">Reference proteome</keyword>
<dbReference type="KEGG" id="aaxa:NCTC10138_00962"/>
<dbReference type="RefSeq" id="WP_162140241.1">
    <property type="nucleotide sequence ID" value="NZ_LR215048.1"/>
</dbReference>
<dbReference type="PANTHER" id="PTHR43617">
    <property type="entry name" value="L-AMINO ACID N-ACETYLTRANSFERASE"/>
    <property type="match status" value="1"/>
</dbReference>
<dbReference type="PROSITE" id="PS51186">
    <property type="entry name" value="GNAT"/>
    <property type="match status" value="1"/>
</dbReference>
<dbReference type="InterPro" id="IPR007374">
    <property type="entry name" value="ASCH_domain"/>
</dbReference>
<evidence type="ECO:0000313" key="3">
    <source>
        <dbReference type="Proteomes" id="UP000289841"/>
    </source>
</evidence>
<protein>
    <submittedName>
        <fullName evidence="2">Uncharacterized conserved protein</fullName>
    </submittedName>
</protein>
<dbReference type="CDD" id="cd06555">
    <property type="entry name" value="ASCH_PF0470_like"/>
    <property type="match status" value="1"/>
</dbReference>
<dbReference type="Gene3D" id="3.40.630.30">
    <property type="match status" value="1"/>
</dbReference>
<dbReference type="Pfam" id="PF04266">
    <property type="entry name" value="ASCH"/>
    <property type="match status" value="1"/>
</dbReference>
<dbReference type="SMART" id="SM01022">
    <property type="entry name" value="ASCH"/>
    <property type="match status" value="1"/>
</dbReference>
<dbReference type="Proteomes" id="UP000289841">
    <property type="component" value="Chromosome"/>
</dbReference>
<dbReference type="GO" id="GO:0016747">
    <property type="term" value="F:acyltransferase activity, transferring groups other than amino-acyl groups"/>
    <property type="evidence" value="ECO:0007669"/>
    <property type="project" value="InterPro"/>
</dbReference>
<evidence type="ECO:0000259" key="1">
    <source>
        <dbReference type="PROSITE" id="PS51186"/>
    </source>
</evidence>
<dbReference type="AlphaFoldDB" id="A0A449BDS7"/>